<evidence type="ECO:0000256" key="1">
    <source>
        <dbReference type="SAM" id="Phobius"/>
    </source>
</evidence>
<feature type="transmembrane region" description="Helical" evidence="1">
    <location>
        <begin position="151"/>
        <end position="172"/>
    </location>
</feature>
<gene>
    <name evidence="2" type="ORF">POF43_029545</name>
</gene>
<feature type="transmembrane region" description="Helical" evidence="1">
    <location>
        <begin position="98"/>
        <end position="118"/>
    </location>
</feature>
<keyword evidence="3" id="KW-1185">Reference proteome</keyword>
<proteinExistence type="predicted"/>
<feature type="transmembrane region" description="Helical" evidence="1">
    <location>
        <begin position="124"/>
        <end position="144"/>
    </location>
</feature>
<accession>A0ABT6W9Z6</accession>
<dbReference type="Proteomes" id="UP001156398">
    <property type="component" value="Unassembled WGS sequence"/>
</dbReference>
<reference evidence="2 3" key="1">
    <citation type="submission" date="2023-05" db="EMBL/GenBank/DDBJ databases">
        <title>Streptantibioticus silvisoli sp. nov., acidotolerant actinomycetes 1 from pine litter.</title>
        <authorList>
            <person name="Swiecimska M."/>
            <person name="Golinska P."/>
            <person name="Sangal V."/>
            <person name="Wachnowicz B."/>
            <person name="Goodfellow M."/>
        </authorList>
    </citation>
    <scope>NUCLEOTIDE SEQUENCE [LARGE SCALE GENOMIC DNA]</scope>
    <source>
        <strain evidence="2 3">SL54</strain>
    </source>
</reference>
<evidence type="ECO:0000313" key="3">
    <source>
        <dbReference type="Proteomes" id="UP001156398"/>
    </source>
</evidence>
<organism evidence="2 3">
    <name type="scientific">Streptantibioticus silvisoli</name>
    <dbReference type="NCBI Taxonomy" id="2705255"/>
    <lineage>
        <taxon>Bacteria</taxon>
        <taxon>Bacillati</taxon>
        <taxon>Actinomycetota</taxon>
        <taxon>Actinomycetes</taxon>
        <taxon>Kitasatosporales</taxon>
        <taxon>Streptomycetaceae</taxon>
        <taxon>Streptantibioticus</taxon>
    </lineage>
</organism>
<keyword evidence="1" id="KW-0472">Membrane</keyword>
<keyword evidence="1" id="KW-0812">Transmembrane</keyword>
<evidence type="ECO:0008006" key="4">
    <source>
        <dbReference type="Google" id="ProtNLM"/>
    </source>
</evidence>
<comment type="caution">
    <text evidence="2">The sequence shown here is derived from an EMBL/GenBank/DDBJ whole genome shotgun (WGS) entry which is preliminary data.</text>
</comment>
<name>A0ABT6W9Z6_9ACTN</name>
<sequence length="207" mass="22092">MKTADTATAARVQDYLKAVEREASALPAPYRQELVADLAEHIEVALAERPDDVDGILRELGDPRAIAATALAEDGTAVAPAGVAAPPRRRGVKPLTPVILLLICWVFGAVAGLFVPSAPSQSHLAFMALLVRIAAVITLCRCAAWTRTQKWTGVLVTAILPAVVSVLWINAGSGHGRTWLWVLANIALTLLPLGGTVWLWRNRAAEQ</sequence>
<dbReference type="Pfam" id="PF22564">
    <property type="entry name" value="HAAS"/>
    <property type="match status" value="1"/>
</dbReference>
<protein>
    <recommendedName>
        <fullName evidence="4">DUF1700 domain-containing protein</fullName>
    </recommendedName>
</protein>
<dbReference type="EMBL" id="JAAGKO020000062">
    <property type="protein sequence ID" value="MDI5966827.1"/>
    <property type="molecule type" value="Genomic_DNA"/>
</dbReference>
<dbReference type="RefSeq" id="WP_271325922.1">
    <property type="nucleotide sequence ID" value="NZ_JAAGKO020000062.1"/>
</dbReference>
<evidence type="ECO:0000313" key="2">
    <source>
        <dbReference type="EMBL" id="MDI5966827.1"/>
    </source>
</evidence>
<feature type="transmembrane region" description="Helical" evidence="1">
    <location>
        <begin position="178"/>
        <end position="200"/>
    </location>
</feature>
<keyword evidence="1" id="KW-1133">Transmembrane helix</keyword>